<keyword evidence="6 10" id="KW-1133">Transmembrane helix</keyword>
<dbReference type="SUPFAM" id="SSF54631">
    <property type="entry name" value="CBS-domain pair"/>
    <property type="match status" value="1"/>
</dbReference>
<dbReference type="InterPro" id="IPR002550">
    <property type="entry name" value="CNNM"/>
</dbReference>
<evidence type="ECO:0000256" key="5">
    <source>
        <dbReference type="ARBA" id="ARBA00022737"/>
    </source>
</evidence>
<evidence type="ECO:0000259" key="13">
    <source>
        <dbReference type="PROSITE" id="PS51846"/>
    </source>
</evidence>
<evidence type="ECO:0000256" key="9">
    <source>
        <dbReference type="PROSITE-ProRule" id="PRU00703"/>
    </source>
</evidence>
<evidence type="ECO:0000256" key="3">
    <source>
        <dbReference type="ARBA" id="ARBA00022475"/>
    </source>
</evidence>
<keyword evidence="7 9" id="KW-0129">CBS domain</keyword>
<dbReference type="PROSITE" id="PS51371">
    <property type="entry name" value="CBS"/>
    <property type="match status" value="2"/>
</dbReference>
<reference evidence="14 15" key="1">
    <citation type="journal article" date="2022" name="Pathogens">
        <title>Staphylococcus ratti sp. nov. Isolated from a Lab Rat.</title>
        <authorList>
            <person name="Kovarovic V."/>
            <person name="Sedlacek I."/>
            <person name="Petras P."/>
            <person name="Kralova S."/>
            <person name="Maslanova I."/>
            <person name="Svec P."/>
            <person name="Neumann-Schaal M."/>
            <person name="Botka T."/>
            <person name="Gelbicova T."/>
            <person name="Stankova E."/>
            <person name="Doskar J."/>
            <person name="Pantucek R."/>
        </authorList>
    </citation>
    <scope>NUCLEOTIDE SEQUENCE [LARGE SCALE GENOMIC DNA]</scope>
    <source>
        <strain evidence="14 15">CCM 9025</strain>
    </source>
</reference>
<dbReference type="Pfam" id="PF03471">
    <property type="entry name" value="CorC_HlyC"/>
    <property type="match status" value="1"/>
</dbReference>
<evidence type="ECO:0000259" key="12">
    <source>
        <dbReference type="PROSITE" id="PS51371"/>
    </source>
</evidence>
<evidence type="ECO:0000256" key="7">
    <source>
        <dbReference type="ARBA" id="ARBA00023122"/>
    </source>
</evidence>
<evidence type="ECO:0000256" key="4">
    <source>
        <dbReference type="ARBA" id="ARBA00022692"/>
    </source>
</evidence>
<dbReference type="SUPFAM" id="SSF56176">
    <property type="entry name" value="FAD-binding/transporter-associated domain-like"/>
    <property type="match status" value="1"/>
</dbReference>
<feature type="domain" description="CBS" evidence="12">
    <location>
        <begin position="287"/>
        <end position="344"/>
    </location>
</feature>
<dbReference type="InterPro" id="IPR000644">
    <property type="entry name" value="CBS_dom"/>
</dbReference>
<dbReference type="InterPro" id="IPR046342">
    <property type="entry name" value="CBS_dom_sf"/>
</dbReference>
<dbReference type="Proteomes" id="UP001197626">
    <property type="component" value="Chromosome"/>
</dbReference>
<evidence type="ECO:0000256" key="2">
    <source>
        <dbReference type="ARBA" id="ARBA00006337"/>
    </source>
</evidence>
<gene>
    <name evidence="14" type="ORF">LN051_09485</name>
</gene>
<feature type="transmembrane region" description="Helical" evidence="11">
    <location>
        <begin position="6"/>
        <end position="30"/>
    </location>
</feature>
<name>A0ABY3PBT8_9STAP</name>
<evidence type="ECO:0000256" key="6">
    <source>
        <dbReference type="ARBA" id="ARBA00022989"/>
    </source>
</evidence>
<feature type="transmembrane region" description="Helical" evidence="11">
    <location>
        <begin position="100"/>
        <end position="125"/>
    </location>
</feature>
<dbReference type="PANTHER" id="PTHR43099:SF2">
    <property type="entry name" value="UPF0053 PROTEIN YRKA"/>
    <property type="match status" value="1"/>
</dbReference>
<dbReference type="Pfam" id="PF01595">
    <property type="entry name" value="CNNM"/>
    <property type="match status" value="1"/>
</dbReference>
<feature type="domain" description="CNNM transmembrane" evidence="13">
    <location>
        <begin position="1"/>
        <end position="203"/>
    </location>
</feature>
<proteinExistence type="inferred from homology"/>
<dbReference type="RefSeq" id="WP_229292292.1">
    <property type="nucleotide sequence ID" value="NZ_CP086654.1"/>
</dbReference>
<dbReference type="Gene3D" id="3.10.580.10">
    <property type="entry name" value="CBS-domain"/>
    <property type="match status" value="1"/>
</dbReference>
<dbReference type="InterPro" id="IPR016169">
    <property type="entry name" value="FAD-bd_PCMH_sub2"/>
</dbReference>
<feature type="domain" description="CBS" evidence="12">
    <location>
        <begin position="222"/>
        <end position="282"/>
    </location>
</feature>
<keyword evidence="15" id="KW-1185">Reference proteome</keyword>
<dbReference type="InterPro" id="IPR036318">
    <property type="entry name" value="FAD-bd_PCMH-like_sf"/>
</dbReference>
<dbReference type="CDD" id="cd04590">
    <property type="entry name" value="CBS_pair_CorC_HlyC_assoc"/>
    <property type="match status" value="1"/>
</dbReference>
<comment type="subcellular location">
    <subcellularLocation>
        <location evidence="1">Cell membrane</location>
        <topology evidence="1">Multi-pass membrane protein</topology>
    </subcellularLocation>
</comment>
<evidence type="ECO:0000256" key="10">
    <source>
        <dbReference type="PROSITE-ProRule" id="PRU01193"/>
    </source>
</evidence>
<dbReference type="Gene3D" id="3.30.465.10">
    <property type="match status" value="1"/>
</dbReference>
<comment type="similarity">
    <text evidence="2">Belongs to the UPF0053 family.</text>
</comment>
<evidence type="ECO:0000313" key="15">
    <source>
        <dbReference type="Proteomes" id="UP001197626"/>
    </source>
</evidence>
<protein>
    <submittedName>
        <fullName evidence="14">Hemolysin family protein</fullName>
    </submittedName>
</protein>
<evidence type="ECO:0000313" key="14">
    <source>
        <dbReference type="EMBL" id="UEX89787.1"/>
    </source>
</evidence>
<dbReference type="InterPro" id="IPR005170">
    <property type="entry name" value="Transptr-assoc_dom"/>
</dbReference>
<organism evidence="14 15">
    <name type="scientific">Staphylococcus ratti</name>
    <dbReference type="NCBI Taxonomy" id="2892440"/>
    <lineage>
        <taxon>Bacteria</taxon>
        <taxon>Bacillati</taxon>
        <taxon>Bacillota</taxon>
        <taxon>Bacilli</taxon>
        <taxon>Bacillales</taxon>
        <taxon>Staphylococcaceae</taxon>
        <taxon>Staphylococcus</taxon>
    </lineage>
</organism>
<evidence type="ECO:0000256" key="1">
    <source>
        <dbReference type="ARBA" id="ARBA00004651"/>
    </source>
</evidence>
<accession>A0ABY3PBT8</accession>
<dbReference type="Pfam" id="PF00571">
    <property type="entry name" value="CBS"/>
    <property type="match status" value="2"/>
</dbReference>
<feature type="transmembrane region" description="Helical" evidence="11">
    <location>
        <begin position="60"/>
        <end position="80"/>
    </location>
</feature>
<dbReference type="EMBL" id="CP086654">
    <property type="protein sequence ID" value="UEX89787.1"/>
    <property type="molecule type" value="Genomic_DNA"/>
</dbReference>
<keyword evidence="4 10" id="KW-0812">Transmembrane</keyword>
<dbReference type="PROSITE" id="PS51846">
    <property type="entry name" value="CNNM"/>
    <property type="match status" value="1"/>
</dbReference>
<feature type="transmembrane region" description="Helical" evidence="11">
    <location>
        <begin position="137"/>
        <end position="159"/>
    </location>
</feature>
<evidence type="ECO:0000256" key="11">
    <source>
        <dbReference type="SAM" id="Phobius"/>
    </source>
</evidence>
<dbReference type="PANTHER" id="PTHR43099">
    <property type="entry name" value="UPF0053 PROTEIN YRKA"/>
    <property type="match status" value="1"/>
</dbReference>
<evidence type="ECO:0000256" key="8">
    <source>
        <dbReference type="ARBA" id="ARBA00023136"/>
    </source>
</evidence>
<dbReference type="InterPro" id="IPR044751">
    <property type="entry name" value="Ion_transp-like_CBS"/>
</dbReference>
<dbReference type="SMART" id="SM01091">
    <property type="entry name" value="CorC_HlyC"/>
    <property type="match status" value="1"/>
</dbReference>
<keyword evidence="5" id="KW-0677">Repeat</keyword>
<dbReference type="InterPro" id="IPR051676">
    <property type="entry name" value="UPF0053_domain"/>
</dbReference>
<keyword evidence="8 10" id="KW-0472">Membrane</keyword>
<keyword evidence="3" id="KW-1003">Cell membrane</keyword>
<sequence length="454" mass="51865">MDSTTILYLTIFAALIALTTVFVGSEFALVKVRASRIEQLIAEGNGNARVVKRMISNLDYYLSACQLGITVTSLGLGWLGEPLFARILHPVVELLHLPNALVTTISIVTAFIIVTYIHVVIGELAPKTLAIQYTEKVALLYARPLYVFGLIMKPLIWVMNGSAQMIIRLFGADPNAGNEAMSEEELKIIMNNSYHGGEINQTELAYMQNIFSFDERHAKDIMVPRTQMITLNEPFNVDELLETIKEHQFTRYPITENGDKDHIKGFINVKEFLTEYASGTPIKISNYIHELPMISETTRISDALIRMQREHVHISLIIDEYGGTAGILTMEDILEEIVGEIRDEFDDDEVNDVIKLDESTYQINGRVLLRDLEEMYQIQFEDSEDIDTIGGWLQSQNTELEQDDYIDTKYDRWVISEIENHQIINVLLRYEYNEARPRLGNSEDENVQENMQDK</sequence>